<feature type="signal peptide" evidence="11">
    <location>
        <begin position="1"/>
        <end position="23"/>
    </location>
</feature>
<evidence type="ECO:0000259" key="13">
    <source>
        <dbReference type="PROSITE" id="PS51448"/>
    </source>
</evidence>
<dbReference type="PANTHER" id="PTHR22762">
    <property type="entry name" value="ALPHA-GLUCOSIDASE"/>
    <property type="match status" value="1"/>
</dbReference>
<evidence type="ECO:0000256" key="11">
    <source>
        <dbReference type="SAM" id="SignalP"/>
    </source>
</evidence>
<evidence type="ECO:0000313" key="14">
    <source>
        <dbReference type="EMBL" id="EKX38993.1"/>
    </source>
</evidence>
<dbReference type="PROSITE" id="PS01186">
    <property type="entry name" value="EGF_2"/>
    <property type="match status" value="2"/>
</dbReference>
<dbReference type="InterPro" id="IPR000519">
    <property type="entry name" value="P_trefoil_dom"/>
</dbReference>
<reference evidence="16" key="2">
    <citation type="submission" date="2012-11" db="EMBL/GenBank/DDBJ databases">
        <authorList>
            <person name="Kuo A."/>
            <person name="Curtis B.A."/>
            <person name="Tanifuji G."/>
            <person name="Burki F."/>
            <person name="Gruber A."/>
            <person name="Irimia M."/>
            <person name="Maruyama S."/>
            <person name="Arias M.C."/>
            <person name="Ball S.G."/>
            <person name="Gile G.H."/>
            <person name="Hirakawa Y."/>
            <person name="Hopkins J.F."/>
            <person name="Rensing S.A."/>
            <person name="Schmutz J."/>
            <person name="Symeonidi A."/>
            <person name="Elias M."/>
            <person name="Eveleigh R.J."/>
            <person name="Herman E.K."/>
            <person name="Klute M.J."/>
            <person name="Nakayama T."/>
            <person name="Obornik M."/>
            <person name="Reyes-Prieto A."/>
            <person name="Armbrust E.V."/>
            <person name="Aves S.J."/>
            <person name="Beiko R.G."/>
            <person name="Coutinho P."/>
            <person name="Dacks J.B."/>
            <person name="Durnford D.G."/>
            <person name="Fast N.M."/>
            <person name="Green B.R."/>
            <person name="Grisdale C."/>
            <person name="Hempe F."/>
            <person name="Henrissat B."/>
            <person name="Hoppner M.P."/>
            <person name="Ishida K.-I."/>
            <person name="Kim E."/>
            <person name="Koreny L."/>
            <person name="Kroth P.G."/>
            <person name="Liu Y."/>
            <person name="Malik S.-B."/>
            <person name="Maier U.G."/>
            <person name="McRose D."/>
            <person name="Mock T."/>
            <person name="Neilson J.A."/>
            <person name="Onodera N.T."/>
            <person name="Poole A.M."/>
            <person name="Pritham E.J."/>
            <person name="Richards T.A."/>
            <person name="Rocap G."/>
            <person name="Roy S.W."/>
            <person name="Sarai C."/>
            <person name="Schaack S."/>
            <person name="Shirato S."/>
            <person name="Slamovits C.H."/>
            <person name="Spencer D.F."/>
            <person name="Suzuki S."/>
            <person name="Worden A.Z."/>
            <person name="Zauner S."/>
            <person name="Barry K."/>
            <person name="Bell C."/>
            <person name="Bharti A.K."/>
            <person name="Crow J.A."/>
            <person name="Grimwood J."/>
            <person name="Kramer R."/>
            <person name="Lindquist E."/>
            <person name="Lucas S."/>
            <person name="Salamov A."/>
            <person name="McFadden G.I."/>
            <person name="Lane C.E."/>
            <person name="Keeling P.J."/>
            <person name="Gray M.W."/>
            <person name="Grigoriev I.V."/>
            <person name="Archibald J.M."/>
        </authorList>
    </citation>
    <scope>NUCLEOTIDE SEQUENCE</scope>
    <source>
        <strain evidence="16">CCMP2712</strain>
    </source>
</reference>
<sequence>MKQTRVLAIALTFLVFCLHTLHSLPYPYESNDGLRIHTVEGRFIAVENEQALNNSLRAPQASSTSEADLSEFLKFVLSELNPCIEGKHACDPHASCIPLVKDAAQRALEYICTCKAGWSGNGFYCENINECQVHGSDVNPLCESGMYCKDTMGSFECLNNHGFDGMDKGTIPVDVDECMQGSHNCHEHAQCHNVPGSFTCTCSLGYNGNGTTCWNMCHEAAPAQRINCFQDDTPSEETCVHRGCCWNPSADMPNTPCYYPLPANFYRLVSWTETSSGVLAVLDCDGEMRYGDGRGGGGTRPFHIGPFGSEICPLHLYVSFESEDHLQIRIFDASKPQSMIPPYFFPDRRTKEHKAEDRKYSVKYIGYPFGLIVQREPDGLVLFNSTPVPGRMNGLSFEPQFISLSTQLEEGTIFDGLGPASSTPYESKESLKTYLVWPSTSNQSTSSPFLLSLSKEQEAKFGLLMSNPHAMEVLFARDSLTFRMIGGEIDLRIFVGGGSKTIVKRLTDVVGKLEDLPPLWSLGMLVKLNSTTSSDNVGQEAENLMEMLDNQDIPYDGIVVDVRDFSDYSENELYSKNLGRSDKNFARKVSDMSVHVRGRGKKLITAVYPSSLTLEDAIIRDKFNKPVRGKMKGEDVFYLDFFNPNITRTWGDRLERLSKIIEFDGIMLESFQPENECNGICLETCDRLNKFDSTEKATCSRSFQTERRRDHYSLHNLYEMSAAFVSYQVLSDLLPSRPLILSRSDAPGIGQWATVMDDMKSQDFSSTLSRLVSSAISLTSYIYTCVYFSHTTGVPVIRPLHMEFSMAGDESKKEEVANNIMFVLGSSILVVANLNMEGSSISVQLPSQRWYNLNSGLEEKRSGAGAGAGAGAEGAGKIVLSAKLGILPVAIMLLKGGSVLSLQFPATNMNDKSESPFVFVCAPDEAGKGAGDLYLDDGKSQKNVLNGRFNLLRSNCFVDGKNQLGNFTLQSLKRDSASQPGPMRSEIRKIVIFGASFHHPAQLVVRVNGHTMSNKRIYYEETRSILHIDLFRASSQAGERETEERKEDLYVKKPEERGREGKEEERGRQGDRRVDTIAPWDWMEPREEKGKAGMQGEEGEGKLDVLNDLHVDWRIEM</sequence>
<evidence type="ECO:0000256" key="6">
    <source>
        <dbReference type="ARBA" id="ARBA00023136"/>
    </source>
</evidence>
<proteinExistence type="inferred from homology"/>
<dbReference type="SUPFAM" id="SSF51445">
    <property type="entry name" value="(Trans)glycosidases"/>
    <property type="match status" value="1"/>
</dbReference>
<dbReference type="InterPro" id="IPR013780">
    <property type="entry name" value="Glyco_hydro_b"/>
</dbReference>
<feature type="compositionally biased region" description="Basic and acidic residues" evidence="10">
    <location>
        <begin position="1038"/>
        <end position="1075"/>
    </location>
</feature>
<dbReference type="GO" id="GO:0016020">
    <property type="term" value="C:membrane"/>
    <property type="evidence" value="ECO:0007669"/>
    <property type="project" value="UniProtKB-SubCell"/>
</dbReference>
<dbReference type="HOGENOM" id="CLU_280979_0_0_1"/>
<dbReference type="InterPro" id="IPR000742">
    <property type="entry name" value="EGF"/>
</dbReference>
<dbReference type="PROSITE" id="PS01187">
    <property type="entry name" value="EGF_CA"/>
    <property type="match status" value="1"/>
</dbReference>
<organism evidence="14">
    <name type="scientific">Guillardia theta (strain CCMP2712)</name>
    <name type="common">Cryptophyte</name>
    <dbReference type="NCBI Taxonomy" id="905079"/>
    <lineage>
        <taxon>Eukaryota</taxon>
        <taxon>Cryptophyceae</taxon>
        <taxon>Pyrenomonadales</taxon>
        <taxon>Geminigeraceae</taxon>
        <taxon>Guillardia</taxon>
    </lineage>
</organism>
<dbReference type="InterPro" id="IPR048395">
    <property type="entry name" value="Glyco_hydro_31_C"/>
</dbReference>
<evidence type="ECO:0000313" key="16">
    <source>
        <dbReference type="Proteomes" id="UP000011087"/>
    </source>
</evidence>
<dbReference type="InterPro" id="IPR001881">
    <property type="entry name" value="EGF-like_Ca-bd_dom"/>
</dbReference>
<dbReference type="SUPFAM" id="SSF74650">
    <property type="entry name" value="Galactose mutarotase-like"/>
    <property type="match status" value="1"/>
</dbReference>
<evidence type="ECO:0000256" key="5">
    <source>
        <dbReference type="ARBA" id="ARBA00022737"/>
    </source>
</evidence>
<dbReference type="SUPFAM" id="SSF57196">
    <property type="entry name" value="EGF/Laminin"/>
    <property type="match status" value="1"/>
</dbReference>
<evidence type="ECO:0008006" key="17">
    <source>
        <dbReference type="Google" id="ProtNLM"/>
    </source>
</evidence>
<dbReference type="Gene3D" id="3.20.20.80">
    <property type="entry name" value="Glycosidases"/>
    <property type="match status" value="1"/>
</dbReference>
<keyword evidence="16" id="KW-1185">Reference proteome</keyword>
<dbReference type="EnsemblProtists" id="EKX38993">
    <property type="protein sequence ID" value="EKX38993"/>
    <property type="gene ID" value="GUITHDRAFT_114873"/>
</dbReference>
<dbReference type="InterPro" id="IPR000152">
    <property type="entry name" value="EGF-type_Asp/Asn_hydroxyl_site"/>
</dbReference>
<dbReference type="CDD" id="cd00111">
    <property type="entry name" value="Trefoil"/>
    <property type="match status" value="1"/>
</dbReference>
<protein>
    <recommendedName>
        <fullName evidence="17">EGF-like domain-containing protein</fullName>
    </recommendedName>
</protein>
<dbReference type="STRING" id="905079.L1IRX3"/>
<dbReference type="Pfam" id="PF21365">
    <property type="entry name" value="Glyco_hydro_31_3rd"/>
    <property type="match status" value="1"/>
</dbReference>
<evidence type="ECO:0000256" key="2">
    <source>
        <dbReference type="ARBA" id="ARBA00007806"/>
    </source>
</evidence>
<dbReference type="SUPFAM" id="SSF57184">
    <property type="entry name" value="Growth factor receptor domain"/>
    <property type="match status" value="1"/>
</dbReference>
<dbReference type="RefSeq" id="XP_005825973.1">
    <property type="nucleotide sequence ID" value="XM_005825916.1"/>
</dbReference>
<dbReference type="SMART" id="SM00018">
    <property type="entry name" value="PD"/>
    <property type="match status" value="1"/>
</dbReference>
<dbReference type="Gene3D" id="2.60.40.1760">
    <property type="entry name" value="glycosyl hydrolase (family 31)"/>
    <property type="match status" value="1"/>
</dbReference>
<evidence type="ECO:0000259" key="12">
    <source>
        <dbReference type="PROSITE" id="PS50026"/>
    </source>
</evidence>
<dbReference type="InterPro" id="IPR017853">
    <property type="entry name" value="GH"/>
</dbReference>
<dbReference type="GO" id="GO:0004553">
    <property type="term" value="F:hydrolase activity, hydrolyzing O-glycosyl compounds"/>
    <property type="evidence" value="ECO:0007669"/>
    <property type="project" value="InterPro"/>
</dbReference>
<dbReference type="Pfam" id="PF01055">
    <property type="entry name" value="Glyco_hydro_31_2nd"/>
    <property type="match status" value="1"/>
</dbReference>
<dbReference type="OMA" id="YKGAVWP"/>
<reference evidence="15" key="3">
    <citation type="submission" date="2015-06" db="UniProtKB">
        <authorList>
            <consortium name="EnsemblProtists"/>
        </authorList>
    </citation>
    <scope>IDENTIFICATION</scope>
</reference>
<dbReference type="InterPro" id="IPR009030">
    <property type="entry name" value="Growth_fac_rcpt_cys_sf"/>
</dbReference>
<dbReference type="Gene3D" id="2.10.25.10">
    <property type="entry name" value="Laminin"/>
    <property type="match status" value="2"/>
</dbReference>
<dbReference type="PROSITE" id="PS51448">
    <property type="entry name" value="P_TREFOIL_2"/>
    <property type="match status" value="1"/>
</dbReference>
<dbReference type="SMART" id="SM00179">
    <property type="entry name" value="EGF_CA"/>
    <property type="match status" value="3"/>
</dbReference>
<dbReference type="GeneID" id="17295741"/>
<dbReference type="GO" id="GO:0005509">
    <property type="term" value="F:calcium ion binding"/>
    <property type="evidence" value="ECO:0007669"/>
    <property type="project" value="InterPro"/>
</dbReference>
<dbReference type="KEGG" id="gtt:GUITHDRAFT_114873"/>
<comment type="caution">
    <text evidence="9">Lacks conserved residue(s) required for the propagation of feature annotation.</text>
</comment>
<dbReference type="AlphaFoldDB" id="L1IRX3"/>
<dbReference type="SMART" id="SM00181">
    <property type="entry name" value="EGF"/>
    <property type="match status" value="2"/>
</dbReference>
<comment type="subcellular location">
    <subcellularLocation>
        <location evidence="1">Membrane</location>
    </subcellularLocation>
</comment>
<feature type="domain" description="P-type" evidence="13">
    <location>
        <begin position="215"/>
        <end position="261"/>
    </location>
</feature>
<dbReference type="PaxDb" id="55529-EKX38993"/>
<dbReference type="Gene3D" id="4.10.110.10">
    <property type="entry name" value="Spasmolytic Protein, domain 1"/>
    <property type="match status" value="1"/>
</dbReference>
<dbReference type="eggNOG" id="KOG1065">
    <property type="taxonomic scope" value="Eukaryota"/>
</dbReference>
<dbReference type="PANTHER" id="PTHR22762:SF133">
    <property type="entry name" value="P-TYPE DOMAIN-CONTAINING PROTEIN"/>
    <property type="match status" value="1"/>
</dbReference>
<gene>
    <name evidence="14" type="ORF">GUITHDRAFT_114873</name>
</gene>
<comment type="similarity">
    <text evidence="2">Belongs to the glycosyl hydrolase 31 family.</text>
</comment>
<dbReference type="PROSITE" id="PS50026">
    <property type="entry name" value="EGF_3"/>
    <property type="match status" value="2"/>
</dbReference>
<feature type="chain" id="PRO_5008770430" description="EGF-like domain-containing protein" evidence="11">
    <location>
        <begin position="24"/>
        <end position="1117"/>
    </location>
</feature>
<feature type="region of interest" description="Disordered" evidence="10">
    <location>
        <begin position="1036"/>
        <end position="1103"/>
    </location>
</feature>
<reference evidence="14 16" key="1">
    <citation type="journal article" date="2012" name="Nature">
        <title>Algal genomes reveal evolutionary mosaicism and the fate of nucleomorphs.</title>
        <authorList>
            <consortium name="DOE Joint Genome Institute"/>
            <person name="Curtis B.A."/>
            <person name="Tanifuji G."/>
            <person name="Burki F."/>
            <person name="Gruber A."/>
            <person name="Irimia M."/>
            <person name="Maruyama S."/>
            <person name="Arias M.C."/>
            <person name="Ball S.G."/>
            <person name="Gile G.H."/>
            <person name="Hirakawa Y."/>
            <person name="Hopkins J.F."/>
            <person name="Kuo A."/>
            <person name="Rensing S.A."/>
            <person name="Schmutz J."/>
            <person name="Symeonidi A."/>
            <person name="Elias M."/>
            <person name="Eveleigh R.J."/>
            <person name="Herman E.K."/>
            <person name="Klute M.J."/>
            <person name="Nakayama T."/>
            <person name="Obornik M."/>
            <person name="Reyes-Prieto A."/>
            <person name="Armbrust E.V."/>
            <person name="Aves S.J."/>
            <person name="Beiko R.G."/>
            <person name="Coutinho P."/>
            <person name="Dacks J.B."/>
            <person name="Durnford D.G."/>
            <person name="Fast N.M."/>
            <person name="Green B.R."/>
            <person name="Grisdale C.J."/>
            <person name="Hempel F."/>
            <person name="Henrissat B."/>
            <person name="Hoppner M.P."/>
            <person name="Ishida K."/>
            <person name="Kim E."/>
            <person name="Koreny L."/>
            <person name="Kroth P.G."/>
            <person name="Liu Y."/>
            <person name="Malik S.B."/>
            <person name="Maier U.G."/>
            <person name="McRose D."/>
            <person name="Mock T."/>
            <person name="Neilson J.A."/>
            <person name="Onodera N.T."/>
            <person name="Poole A.M."/>
            <person name="Pritham E.J."/>
            <person name="Richards T.A."/>
            <person name="Rocap G."/>
            <person name="Roy S.W."/>
            <person name="Sarai C."/>
            <person name="Schaack S."/>
            <person name="Shirato S."/>
            <person name="Slamovits C.H."/>
            <person name="Spencer D.F."/>
            <person name="Suzuki S."/>
            <person name="Worden A.Z."/>
            <person name="Zauner S."/>
            <person name="Barry K."/>
            <person name="Bell C."/>
            <person name="Bharti A.K."/>
            <person name="Crow J.A."/>
            <person name="Grimwood J."/>
            <person name="Kramer R."/>
            <person name="Lindquist E."/>
            <person name="Lucas S."/>
            <person name="Salamov A."/>
            <person name="McFadden G.I."/>
            <person name="Lane C.E."/>
            <person name="Keeling P.J."/>
            <person name="Gray M.W."/>
            <person name="Grigoriev I.V."/>
            <person name="Archibald J.M."/>
        </authorList>
    </citation>
    <scope>NUCLEOTIDE SEQUENCE</scope>
    <source>
        <strain evidence="14 16">CCMP2712</strain>
    </source>
</reference>
<dbReference type="InterPro" id="IPR044913">
    <property type="entry name" value="P_trefoil_dom_sf"/>
</dbReference>
<dbReference type="Pfam" id="PF12947">
    <property type="entry name" value="EGF_3"/>
    <property type="match status" value="1"/>
</dbReference>
<keyword evidence="5" id="KW-0677">Repeat</keyword>
<dbReference type="InterPro" id="IPR018097">
    <property type="entry name" value="EGF_Ca-bd_CS"/>
</dbReference>
<evidence type="ECO:0000256" key="1">
    <source>
        <dbReference type="ARBA" id="ARBA00004370"/>
    </source>
</evidence>
<keyword evidence="3 9" id="KW-0245">EGF-like domain</keyword>
<evidence type="ECO:0000256" key="8">
    <source>
        <dbReference type="ARBA" id="ARBA00023180"/>
    </source>
</evidence>
<keyword evidence="8" id="KW-0325">Glycoprotein</keyword>
<evidence type="ECO:0000256" key="10">
    <source>
        <dbReference type="SAM" id="MobiDB-lite"/>
    </source>
</evidence>
<dbReference type="Proteomes" id="UP000011087">
    <property type="component" value="Unassembled WGS sequence"/>
</dbReference>
<evidence type="ECO:0000256" key="3">
    <source>
        <dbReference type="ARBA" id="ARBA00022536"/>
    </source>
</evidence>
<dbReference type="EMBL" id="JH993043">
    <property type="protein sequence ID" value="EKX38993.1"/>
    <property type="molecule type" value="Genomic_DNA"/>
</dbReference>
<name>L1IRX3_GUITC</name>
<evidence type="ECO:0000256" key="7">
    <source>
        <dbReference type="ARBA" id="ARBA00023157"/>
    </source>
</evidence>
<dbReference type="FunFam" id="2.10.25.10:FF:000038">
    <property type="entry name" value="Fibrillin 2"/>
    <property type="match status" value="1"/>
</dbReference>
<keyword evidence="6" id="KW-0472">Membrane</keyword>
<dbReference type="Pfam" id="PF00088">
    <property type="entry name" value="Trefoil"/>
    <property type="match status" value="1"/>
</dbReference>
<feature type="domain" description="EGF-like" evidence="12">
    <location>
        <begin position="79"/>
        <end position="126"/>
    </location>
</feature>
<keyword evidence="4 11" id="KW-0732">Signal</keyword>
<dbReference type="Gene3D" id="2.60.40.1180">
    <property type="entry name" value="Golgi alpha-mannosidase II"/>
    <property type="match status" value="2"/>
</dbReference>
<dbReference type="OrthoDB" id="1334205at2759"/>
<accession>L1IRX3</accession>
<dbReference type="CDD" id="cd00054">
    <property type="entry name" value="EGF_CA"/>
    <property type="match status" value="1"/>
</dbReference>
<feature type="domain" description="EGF-like" evidence="12">
    <location>
        <begin position="174"/>
        <end position="214"/>
    </location>
</feature>
<dbReference type="SUPFAM" id="SSF57492">
    <property type="entry name" value="Trefoil"/>
    <property type="match status" value="1"/>
</dbReference>
<dbReference type="InterPro" id="IPR000322">
    <property type="entry name" value="Glyco_hydro_31_TIM"/>
</dbReference>
<evidence type="ECO:0000256" key="4">
    <source>
        <dbReference type="ARBA" id="ARBA00022729"/>
    </source>
</evidence>
<dbReference type="GO" id="GO:0030246">
    <property type="term" value="F:carbohydrate binding"/>
    <property type="evidence" value="ECO:0007669"/>
    <property type="project" value="InterPro"/>
</dbReference>
<dbReference type="InterPro" id="IPR024731">
    <property type="entry name" value="NELL2-like_EGF"/>
</dbReference>
<dbReference type="PROSITE" id="PS00010">
    <property type="entry name" value="ASX_HYDROXYL"/>
    <property type="match status" value="1"/>
</dbReference>
<keyword evidence="7" id="KW-1015">Disulfide bond</keyword>
<dbReference type="InterPro" id="IPR011013">
    <property type="entry name" value="Gal_mutarotase_sf_dom"/>
</dbReference>
<dbReference type="GO" id="GO:0005975">
    <property type="term" value="P:carbohydrate metabolic process"/>
    <property type="evidence" value="ECO:0007669"/>
    <property type="project" value="InterPro"/>
</dbReference>
<evidence type="ECO:0000256" key="9">
    <source>
        <dbReference type="PROSITE-ProRule" id="PRU00076"/>
    </source>
</evidence>
<evidence type="ECO:0000313" key="15">
    <source>
        <dbReference type="EnsemblProtists" id="EKX38993"/>
    </source>
</evidence>